<dbReference type="Gene3D" id="1.10.340.30">
    <property type="entry name" value="Hypothetical protein, domain 2"/>
    <property type="match status" value="1"/>
</dbReference>
<evidence type="ECO:0000313" key="3">
    <source>
        <dbReference type="Proteomes" id="UP001497444"/>
    </source>
</evidence>
<protein>
    <recommendedName>
        <fullName evidence="4">DNA-3-methyladenine glycosylase I</fullName>
    </recommendedName>
</protein>
<reference evidence="2 3" key="1">
    <citation type="submission" date="2024-02" db="EMBL/GenBank/DDBJ databases">
        <authorList>
            <consortium name="ELIXIR-Norway"/>
            <consortium name="Elixir Norway"/>
        </authorList>
    </citation>
    <scope>NUCLEOTIDE SEQUENCE [LARGE SCALE GENOMIC DNA]</scope>
</reference>
<feature type="region of interest" description="Disordered" evidence="1">
    <location>
        <begin position="142"/>
        <end position="211"/>
    </location>
</feature>
<dbReference type="Pfam" id="PF03352">
    <property type="entry name" value="Adenine_glyco"/>
    <property type="match status" value="1"/>
</dbReference>
<dbReference type="SUPFAM" id="SSF48150">
    <property type="entry name" value="DNA-glycosylase"/>
    <property type="match status" value="1"/>
</dbReference>
<accession>A0ABP0VNU4</accession>
<feature type="compositionally biased region" description="Polar residues" evidence="1">
    <location>
        <begin position="116"/>
        <end position="127"/>
    </location>
</feature>
<evidence type="ECO:0000313" key="2">
    <source>
        <dbReference type="EMBL" id="CAK9255857.1"/>
    </source>
</evidence>
<dbReference type="Proteomes" id="UP001497444">
    <property type="component" value="Chromosome 1"/>
</dbReference>
<keyword evidence="3" id="KW-1185">Reference proteome</keyword>
<sequence>MIHSSSHLLGSSFLCHPGDHVILDREPESPSTGIKTPNRLPASVSSTSIKKLCSPPKKVQAPSPPPLSCSLVQQAKTPPTSNAPVQQPLSSLSIRASKPSSPTIPSTYHNAEENPSKTSRSGSSAPNLPTLLLTPAVVSKVRSPTLTKSNSSTKLSPDECPSVYPKATTNAGHGPSVYPKAATSSGDGGERQQRRRRSSEATSSVSGSYPVPHKTALQEFHAQRKVRISGYGRNPCLVKASRCIVPELLPRVPQSTWDAKKRCGWITSQSDEAYVAYHDEEWGVPVHDDKLLFELLVLQGAQAELSQPRILALRENFRAGFDNFDPALVAKYDEEKIATLKSDSSILIPETKMRGAVENARRVLEIVDEYGSFSIFLWGFVNNKPSVSHYKLQTQVPVKTPKSEAISKELVQRGFQFVGPTVMYSVMQAAGLVSDHLVHCFRHQECADLAGINIQGTKRVSARQTQRYRRHSQEQYSSNRCSQELTSWVDALNFPTMFGFQSPFELTPYMNLAWLPIIEEAWEKDSDTDIESEI</sequence>
<feature type="region of interest" description="Disordered" evidence="1">
    <location>
        <begin position="21"/>
        <end position="129"/>
    </location>
</feature>
<feature type="compositionally biased region" description="Polar residues" evidence="1">
    <location>
        <begin position="70"/>
        <end position="109"/>
    </location>
</feature>
<dbReference type="EMBL" id="OZ020096">
    <property type="protein sequence ID" value="CAK9255857.1"/>
    <property type="molecule type" value="Genomic_DNA"/>
</dbReference>
<feature type="compositionally biased region" description="Low complexity" evidence="1">
    <location>
        <begin position="143"/>
        <end position="155"/>
    </location>
</feature>
<organism evidence="2 3">
    <name type="scientific">Sphagnum jensenii</name>
    <dbReference type="NCBI Taxonomy" id="128206"/>
    <lineage>
        <taxon>Eukaryota</taxon>
        <taxon>Viridiplantae</taxon>
        <taxon>Streptophyta</taxon>
        <taxon>Embryophyta</taxon>
        <taxon>Bryophyta</taxon>
        <taxon>Sphagnophytina</taxon>
        <taxon>Sphagnopsida</taxon>
        <taxon>Sphagnales</taxon>
        <taxon>Sphagnaceae</taxon>
        <taxon>Sphagnum</taxon>
    </lineage>
</organism>
<evidence type="ECO:0008006" key="4">
    <source>
        <dbReference type="Google" id="ProtNLM"/>
    </source>
</evidence>
<dbReference type="InterPro" id="IPR005019">
    <property type="entry name" value="Adenine_glyco"/>
</dbReference>
<proteinExistence type="predicted"/>
<gene>
    <name evidence="2" type="ORF">CSSPJE1EN1_LOCUS1335</name>
</gene>
<dbReference type="InterPro" id="IPR011257">
    <property type="entry name" value="DNA_glycosylase"/>
</dbReference>
<dbReference type="PANTHER" id="PTHR31116">
    <property type="entry name" value="OS04G0501200 PROTEIN"/>
    <property type="match status" value="1"/>
</dbReference>
<dbReference type="PANTHER" id="PTHR31116:SF29">
    <property type="entry name" value="DNA GLYCOSYLASE SUPERFAMILY PROTEIN"/>
    <property type="match status" value="1"/>
</dbReference>
<evidence type="ECO:0000256" key="1">
    <source>
        <dbReference type="SAM" id="MobiDB-lite"/>
    </source>
</evidence>
<name>A0ABP0VNU4_9BRYO</name>